<dbReference type="EMBL" id="JACJQB010000082">
    <property type="protein sequence ID" value="MBD2190123.1"/>
    <property type="molecule type" value="Genomic_DNA"/>
</dbReference>
<accession>A0ABR8A3B4</accession>
<dbReference type="InterPro" id="IPR038717">
    <property type="entry name" value="Tc1-like_DDE_dom"/>
</dbReference>
<name>A0ABR8A3B4_9CYAN</name>
<dbReference type="RefSeq" id="WP_190404926.1">
    <property type="nucleotide sequence ID" value="NZ_JACJQB010000082.1"/>
</dbReference>
<dbReference type="EMBL" id="JACJQB010000091">
    <property type="protein sequence ID" value="MBD2190155.1"/>
    <property type="molecule type" value="Genomic_DNA"/>
</dbReference>
<evidence type="ECO:0000313" key="3">
    <source>
        <dbReference type="EMBL" id="MBD2190149.1"/>
    </source>
</evidence>
<dbReference type="InterPro" id="IPR036397">
    <property type="entry name" value="RNaseH_sf"/>
</dbReference>
<evidence type="ECO:0000313" key="2">
    <source>
        <dbReference type="EMBL" id="MBD2190123.1"/>
    </source>
</evidence>
<dbReference type="Proteomes" id="UP000642094">
    <property type="component" value="Unassembled WGS sequence"/>
</dbReference>
<dbReference type="Gene3D" id="3.30.420.10">
    <property type="entry name" value="Ribonuclease H-like superfamily/Ribonuclease H"/>
    <property type="match status" value="1"/>
</dbReference>
<comment type="caution">
    <text evidence="2">The sequence shown here is derived from an EMBL/GenBank/DDBJ whole genome shotgun (WGS) entry which is preliminary data.</text>
</comment>
<reference evidence="2" key="2">
    <citation type="submission" date="2020-08" db="EMBL/GenBank/DDBJ databases">
        <authorList>
            <person name="Chen M."/>
            <person name="Teng W."/>
            <person name="Zhao L."/>
            <person name="Hu C."/>
            <person name="Zhou Y."/>
            <person name="Han B."/>
            <person name="Song L."/>
            <person name="Shu W."/>
        </authorList>
    </citation>
    <scope>NUCLEOTIDE SEQUENCE</scope>
    <source>
        <strain evidence="2">FACHB-723</strain>
    </source>
</reference>
<feature type="domain" description="Tc1-like transposase DDE" evidence="1">
    <location>
        <begin position="2"/>
        <end position="51"/>
    </location>
</feature>
<protein>
    <submittedName>
        <fullName evidence="2">Transposase</fullName>
    </submittedName>
</protein>
<dbReference type="EMBL" id="JACJQB010000088">
    <property type="protein sequence ID" value="MBD2190149.1"/>
    <property type="molecule type" value="Genomic_DNA"/>
</dbReference>
<proteinExistence type="predicted"/>
<feature type="non-terminal residue" evidence="2">
    <location>
        <position position="1"/>
    </location>
</feature>
<dbReference type="Pfam" id="PF13358">
    <property type="entry name" value="DDE_3"/>
    <property type="match status" value="1"/>
</dbReference>
<sequence length="71" mass="8733">IQEKLEQWKNQQVEIFQLPPYSPQLNLIEILWRFMKYEWIELNAYESWESLVSYVEKVLRDFGSTYVINFA</sequence>
<keyword evidence="5" id="KW-1185">Reference proteome</keyword>
<evidence type="ECO:0000313" key="5">
    <source>
        <dbReference type="Proteomes" id="UP000642094"/>
    </source>
</evidence>
<reference evidence="2 5" key="1">
    <citation type="journal article" date="2020" name="ISME J.">
        <title>Comparative genomics reveals insights into cyanobacterial evolution and habitat adaptation.</title>
        <authorList>
            <person name="Chen M.Y."/>
            <person name="Teng W.K."/>
            <person name="Zhao L."/>
            <person name="Hu C.X."/>
            <person name="Zhou Y.K."/>
            <person name="Han B.P."/>
            <person name="Song L.R."/>
            <person name="Shu W.S."/>
        </authorList>
    </citation>
    <scope>NUCLEOTIDE SEQUENCE [LARGE SCALE GENOMIC DNA]</scope>
    <source>
        <strain evidence="2 5">FACHB-723</strain>
    </source>
</reference>
<gene>
    <name evidence="2" type="ORF">H6F41_18530</name>
    <name evidence="3" type="ORF">H6F41_18660</name>
    <name evidence="4" type="ORF">H6F41_18705</name>
</gene>
<organism evidence="2 5">
    <name type="scientific">Pseudanabaena mucicola FACHB-723</name>
    <dbReference type="NCBI Taxonomy" id="2692860"/>
    <lineage>
        <taxon>Bacteria</taxon>
        <taxon>Bacillati</taxon>
        <taxon>Cyanobacteriota</taxon>
        <taxon>Cyanophyceae</taxon>
        <taxon>Pseudanabaenales</taxon>
        <taxon>Pseudanabaenaceae</taxon>
        <taxon>Pseudanabaena</taxon>
    </lineage>
</organism>
<evidence type="ECO:0000259" key="1">
    <source>
        <dbReference type="Pfam" id="PF13358"/>
    </source>
</evidence>
<evidence type="ECO:0000313" key="4">
    <source>
        <dbReference type="EMBL" id="MBD2190155.1"/>
    </source>
</evidence>